<gene>
    <name evidence="2" type="ORF">ASTO00021_LOCUS4652</name>
    <name evidence="3" type="ORF">ASTO00021_LOCUS4653</name>
</gene>
<feature type="transmembrane region" description="Helical" evidence="1">
    <location>
        <begin position="200"/>
        <end position="218"/>
    </location>
</feature>
<feature type="transmembrane region" description="Helical" evidence="1">
    <location>
        <begin position="330"/>
        <end position="353"/>
    </location>
</feature>
<keyword evidence="1" id="KW-0812">Transmembrane</keyword>
<proteinExistence type="predicted"/>
<feature type="transmembrane region" description="Helical" evidence="1">
    <location>
        <begin position="258"/>
        <end position="281"/>
    </location>
</feature>
<evidence type="ECO:0000256" key="1">
    <source>
        <dbReference type="SAM" id="Phobius"/>
    </source>
</evidence>
<dbReference type="AlphaFoldDB" id="A0A6S8B112"/>
<dbReference type="EMBL" id="HBIN01006368">
    <property type="protein sequence ID" value="CAE0434355.1"/>
    <property type="molecule type" value="Transcribed_RNA"/>
</dbReference>
<evidence type="ECO:0000313" key="2">
    <source>
        <dbReference type="EMBL" id="CAE0434354.1"/>
    </source>
</evidence>
<keyword evidence="1" id="KW-0472">Membrane</keyword>
<feature type="transmembrane region" description="Helical" evidence="1">
    <location>
        <begin position="293"/>
        <end position="318"/>
    </location>
</feature>
<accession>A0A6S8B112</accession>
<feature type="transmembrane region" description="Helical" evidence="1">
    <location>
        <begin position="130"/>
        <end position="152"/>
    </location>
</feature>
<evidence type="ECO:0000313" key="3">
    <source>
        <dbReference type="EMBL" id="CAE0434355.1"/>
    </source>
</evidence>
<keyword evidence="1" id="KW-1133">Transmembrane helix</keyword>
<organism evidence="2">
    <name type="scientific">Aplanochytrium stocchinoi</name>
    <dbReference type="NCBI Taxonomy" id="215587"/>
    <lineage>
        <taxon>Eukaryota</taxon>
        <taxon>Sar</taxon>
        <taxon>Stramenopiles</taxon>
        <taxon>Bigyra</taxon>
        <taxon>Labyrinthulomycetes</taxon>
        <taxon>Thraustochytrida</taxon>
        <taxon>Thraustochytriidae</taxon>
        <taxon>Aplanochytrium</taxon>
    </lineage>
</organism>
<protein>
    <submittedName>
        <fullName evidence="2">Uncharacterized protein</fullName>
    </submittedName>
</protein>
<name>A0A6S8B112_9STRA</name>
<dbReference type="EMBL" id="HBIN01006367">
    <property type="protein sequence ID" value="CAE0434354.1"/>
    <property type="molecule type" value="Transcribed_RNA"/>
</dbReference>
<sequence length="379" mass="43281">MVQNYISGTYVGFSTYQYCTFYNFCFYIMYYSPPLIILPTPLEALRVDVLNLDDRVGELETQGLRRNNYVTHSDLLRVRNRVGALEHVNNDVKNPAAKDETDSHSTRFLHQVNRIVEKPVEPDSLDSSLIYLKFVISLFLFIILIQGTYLIASHSTLFFETQPKNSSIGNWTDIESIASFEWQLCFFGHIDKFPSPLCTFKLLTCLSSFLFLIFPRVLESVWSYWIIILRLQDATVDDVISSGHLDVTSLEYLCLGTFLLPFVPIVGFSLFLYYFISGCYFTLSDESVMFQHIIFKGVVILDMTIGMLTLVLLAPLNFFIIFSSDSAADILLNFAATEIFATIDIHIINLLYYQGGSHAVTLKTKAYTSNTRYFVDSVV</sequence>
<reference evidence="2" key="1">
    <citation type="submission" date="2021-01" db="EMBL/GenBank/DDBJ databases">
        <authorList>
            <person name="Corre E."/>
            <person name="Pelletier E."/>
            <person name="Niang G."/>
            <person name="Scheremetjew M."/>
            <person name="Finn R."/>
            <person name="Kale V."/>
            <person name="Holt S."/>
            <person name="Cochrane G."/>
            <person name="Meng A."/>
            <person name="Brown T."/>
            <person name="Cohen L."/>
        </authorList>
    </citation>
    <scope>NUCLEOTIDE SEQUENCE</scope>
    <source>
        <strain evidence="2">GSBS06</strain>
    </source>
</reference>